<evidence type="ECO:0000313" key="1">
    <source>
        <dbReference type="EMBL" id="MCX2982042.1"/>
    </source>
</evidence>
<gene>
    <name evidence="1" type="ORF">EYC98_14355</name>
</gene>
<reference evidence="1" key="1">
    <citation type="submission" date="2019-02" db="EMBL/GenBank/DDBJ databases">
        <authorList>
            <person name="Li S.-H."/>
        </authorList>
    </citation>
    <scope>NUCLEOTIDE SEQUENCE</scope>
    <source>
        <strain evidence="1">IMCC14734</strain>
    </source>
</reference>
<dbReference type="EMBL" id="SHNN01000002">
    <property type="protein sequence ID" value="MCX2982042.1"/>
    <property type="molecule type" value="Genomic_DNA"/>
</dbReference>
<sequence length="146" mass="15522">MVTPERKNEQAKLGRISAGRQAYALQLAVPTHTQSDLRSNKLIYNNVGAGLLIPGAAVTIAWDMRGSVKGADGIVFVQLNSERAGFGVSKAELCTDGPIFAKHDWQRFVWSTTLAPDVGGSVTLHLSSHCPPVAGRGVGSYCDSMP</sequence>
<accession>A0ABT3TIA0</accession>
<dbReference type="Proteomes" id="UP001143362">
    <property type="component" value="Unassembled WGS sequence"/>
</dbReference>
<organism evidence="1 2">
    <name type="scientific">Candidatus Litorirhabdus singularis</name>
    <dbReference type="NCBI Taxonomy" id="2518993"/>
    <lineage>
        <taxon>Bacteria</taxon>
        <taxon>Pseudomonadati</taxon>
        <taxon>Pseudomonadota</taxon>
        <taxon>Gammaproteobacteria</taxon>
        <taxon>Cellvibrionales</taxon>
        <taxon>Halieaceae</taxon>
        <taxon>Candidatus Litorirhabdus</taxon>
    </lineage>
</organism>
<proteinExistence type="predicted"/>
<keyword evidence="2" id="KW-1185">Reference proteome</keyword>
<name>A0ABT3TIA0_9GAMM</name>
<dbReference type="RefSeq" id="WP_279246036.1">
    <property type="nucleotide sequence ID" value="NZ_SHNN01000002.1"/>
</dbReference>
<comment type="caution">
    <text evidence="1">The sequence shown here is derived from an EMBL/GenBank/DDBJ whole genome shotgun (WGS) entry which is preliminary data.</text>
</comment>
<protein>
    <submittedName>
        <fullName evidence="1">Uncharacterized protein</fullName>
    </submittedName>
</protein>
<evidence type="ECO:0000313" key="2">
    <source>
        <dbReference type="Proteomes" id="UP001143362"/>
    </source>
</evidence>